<keyword evidence="2" id="KW-0949">S-adenosyl-L-methionine</keyword>
<dbReference type="InterPro" id="IPR019410">
    <property type="entry name" value="Methyltransf_16"/>
</dbReference>
<organism evidence="4 5">
    <name type="scientific">Pyxicephalus adspersus</name>
    <name type="common">African bullfrog</name>
    <dbReference type="NCBI Taxonomy" id="30357"/>
    <lineage>
        <taxon>Eukaryota</taxon>
        <taxon>Metazoa</taxon>
        <taxon>Chordata</taxon>
        <taxon>Craniata</taxon>
        <taxon>Vertebrata</taxon>
        <taxon>Euteleostomi</taxon>
        <taxon>Amphibia</taxon>
        <taxon>Batrachia</taxon>
        <taxon>Anura</taxon>
        <taxon>Neobatrachia</taxon>
        <taxon>Ranoidea</taxon>
        <taxon>Pyxicephalidae</taxon>
        <taxon>Pyxicephalinae</taxon>
        <taxon>Pyxicephalus</taxon>
    </lineage>
</organism>
<dbReference type="Gene3D" id="3.40.50.150">
    <property type="entry name" value="Vaccinia Virus protein VP39"/>
    <property type="match status" value="1"/>
</dbReference>
<comment type="caution">
    <text evidence="4">The sequence shown here is derived from an EMBL/GenBank/DDBJ whole genome shotgun (WGS) entry which is preliminary data.</text>
</comment>
<gene>
    <name evidence="4" type="ORF">GDO54_000843</name>
</gene>
<dbReference type="EMBL" id="DYDO01000001">
    <property type="protein sequence ID" value="DBA33113.1"/>
    <property type="molecule type" value="Genomic_DNA"/>
</dbReference>
<dbReference type="SUPFAM" id="SSF53335">
    <property type="entry name" value="S-adenosyl-L-methionine-dependent methyltransferases"/>
    <property type="match status" value="1"/>
</dbReference>
<feature type="region of interest" description="Disordered" evidence="3">
    <location>
        <begin position="15"/>
        <end position="56"/>
    </location>
</feature>
<evidence type="ECO:0000313" key="5">
    <source>
        <dbReference type="Proteomes" id="UP001181693"/>
    </source>
</evidence>
<dbReference type="AlphaFoldDB" id="A0AAV3BAL6"/>
<dbReference type="InterPro" id="IPR029063">
    <property type="entry name" value="SAM-dependent_MTases_sf"/>
</dbReference>
<evidence type="ECO:0000313" key="4">
    <source>
        <dbReference type="EMBL" id="DBA33113.1"/>
    </source>
</evidence>
<name>A0AAV3BAL6_PYXAD</name>
<keyword evidence="5" id="KW-1185">Reference proteome</keyword>
<dbReference type="Proteomes" id="UP001181693">
    <property type="component" value="Unassembled WGS sequence"/>
</dbReference>
<dbReference type="PANTHER" id="PTHR14614:SF13">
    <property type="entry name" value="PROTEIN-LYSINE METHYLTRANSFERASE METTL21C"/>
    <property type="match status" value="1"/>
</dbReference>
<accession>A0AAV3BAL6</accession>
<sequence>MDAECLECMSCVQPELSTAEEEDSWERSDETVGDQEGRQQQEVSDPPFLQTPQLGGDKEDVTCAPEPYIQAFKAWAPTVYSCFGKEQLWFAGYEIIIQEAIDGYAGVIWPGAKALCYFLEENQNKFNLRNKKVLEIGSGTGLVSIVACILGAHVTATDLPDVLGNLRFNLSRNTRGRVLQMPEVKELVWGQDLDLNYPKITCVYDYILAADVVYHHTCLDELLETMKHLCRPGTQLIWANKFRFNTDLEFLAKFNKTFQTEVLAEFPDCEVKIFKARYIMD</sequence>
<protein>
    <recommendedName>
        <fullName evidence="6">Protein-lysine methyltransferase METTL21C</fullName>
    </recommendedName>
</protein>
<feature type="compositionally biased region" description="Basic and acidic residues" evidence="3">
    <location>
        <begin position="25"/>
        <end position="39"/>
    </location>
</feature>
<keyword evidence="1" id="KW-0489">Methyltransferase</keyword>
<evidence type="ECO:0000256" key="1">
    <source>
        <dbReference type="ARBA" id="ARBA00022603"/>
    </source>
</evidence>
<evidence type="ECO:0000256" key="2">
    <source>
        <dbReference type="ARBA" id="ARBA00022691"/>
    </source>
</evidence>
<dbReference type="Pfam" id="PF10294">
    <property type="entry name" value="Methyltransf_16"/>
    <property type="match status" value="1"/>
</dbReference>
<proteinExistence type="predicted"/>
<evidence type="ECO:0000256" key="3">
    <source>
        <dbReference type="SAM" id="MobiDB-lite"/>
    </source>
</evidence>
<dbReference type="GO" id="GO:0008168">
    <property type="term" value="F:methyltransferase activity"/>
    <property type="evidence" value="ECO:0007669"/>
    <property type="project" value="UniProtKB-KW"/>
</dbReference>
<reference evidence="4" key="1">
    <citation type="thesis" date="2020" institute="ProQuest LLC" country="789 East Eisenhower Parkway, Ann Arbor, MI, USA">
        <title>Comparative Genomics and Chromosome Evolution.</title>
        <authorList>
            <person name="Mudd A.B."/>
        </authorList>
    </citation>
    <scope>NUCLEOTIDE SEQUENCE</scope>
    <source>
        <strain evidence="4">1538</strain>
        <tissue evidence="4">Blood</tissue>
    </source>
</reference>
<dbReference type="GO" id="GO:0032259">
    <property type="term" value="P:methylation"/>
    <property type="evidence" value="ECO:0007669"/>
    <property type="project" value="UniProtKB-KW"/>
</dbReference>
<dbReference type="PANTHER" id="PTHR14614">
    <property type="entry name" value="HEPATOCELLULAR CARCINOMA-ASSOCIATED ANTIGEN"/>
    <property type="match status" value="1"/>
</dbReference>
<keyword evidence="1" id="KW-0808">Transferase</keyword>
<dbReference type="CDD" id="cd02440">
    <property type="entry name" value="AdoMet_MTases"/>
    <property type="match status" value="1"/>
</dbReference>
<evidence type="ECO:0008006" key="6">
    <source>
        <dbReference type="Google" id="ProtNLM"/>
    </source>
</evidence>